<dbReference type="Gene3D" id="2.40.50.180">
    <property type="entry name" value="CheA-289, Domain 4"/>
    <property type="match status" value="3"/>
</dbReference>
<reference evidence="2 3" key="1">
    <citation type="journal article" date="2013" name="Biodegradation">
        <title>Occurrence of 4-tert-butylphenol (4-t-BP) biodegradation in an aquatic sample caused by the presence of Spirodela polyrrhiza and isolation of a 4-t-BP-utilizing bacterium.</title>
        <authorList>
            <person name="Ogata Y."/>
            <person name="Toyama T."/>
            <person name="Yu N."/>
            <person name="Wang X."/>
            <person name="Sei K."/>
            <person name="Ike M."/>
        </authorList>
    </citation>
    <scope>NUCLEOTIDE SEQUENCE [LARGE SCALE GENOMIC DNA]</scope>
    <source>
        <strain evidence="2 3">OMI</strain>
    </source>
</reference>
<dbReference type="SMART" id="SM00260">
    <property type="entry name" value="CheW"/>
    <property type="match status" value="2"/>
</dbReference>
<protein>
    <submittedName>
        <fullName evidence="2">Positive regulator of CheA protein activity</fullName>
    </submittedName>
</protein>
<reference evidence="2 3" key="2">
    <citation type="journal article" date="2013" name="Environ. Sci. Technol.">
        <title>The 4-tert-butylphenol-utilizing bacterium Sphingobium fuliginis OMI can degrade bisphenols via phenolic ring hydroxylation and meta-cleavage pathway.</title>
        <authorList>
            <person name="Ogata Y."/>
            <person name="Goda S."/>
            <person name="Toyama T."/>
            <person name="Sei K."/>
            <person name="Ike M."/>
        </authorList>
    </citation>
    <scope>NUCLEOTIDE SEQUENCE [LARGE SCALE GENOMIC DNA]</scope>
    <source>
        <strain evidence="2 3">OMI</strain>
    </source>
</reference>
<accession>A0A292ZJS2</accession>
<dbReference type="Proteomes" id="UP000221538">
    <property type="component" value="Unassembled WGS sequence"/>
</dbReference>
<sequence length="468" mass="48949">MTAGDRLVFRAGDRRYAVAAGRVRELARLPRLTPVPLAPPGLLGLGNVRGETIAVLSPAVMTGGEALGAARHLLVLGGSDPIALAIDAVERSDGDEAGRIEDFPLDQWIAQAFPLRASARRATAGGAMAQPVRHAMRDDRLALLRVAIGDQSFALPLEEVAQVLRMPRDVALLPGADAAVVGTIRWRDRSLGVLSLAALLGLSGDDGAETDRARRRIVVVTLGGQNLGLLVDHVEGLLRVSPGRIDGLPAALLRTEGEARISAICRPEGGGRLVSILAVDELLRDPAARLPVTKDQRTGKAAPASSPSSQRMSLLLVRIGPHDLALPVGAIDKVMGPPERLTTLPGAPPWLAGLAAAGGEPLAVVDQVMRLTNSPASGARRRLIVLRTNGRRVGFLVDEARTVLAVERSMLVPAPLPDALADGIFGEVLHASDGGGRTLLVVQPAALLSSAEQALMAEIARRQSTPAP</sequence>
<dbReference type="GO" id="GO:0007165">
    <property type="term" value="P:signal transduction"/>
    <property type="evidence" value="ECO:0007669"/>
    <property type="project" value="InterPro"/>
</dbReference>
<dbReference type="EMBL" id="BEWI01000032">
    <property type="protein sequence ID" value="GAY23667.1"/>
    <property type="molecule type" value="Genomic_DNA"/>
</dbReference>
<dbReference type="PROSITE" id="PS50851">
    <property type="entry name" value="CHEW"/>
    <property type="match status" value="3"/>
</dbReference>
<feature type="domain" description="CheW-like" evidence="1">
    <location>
        <begin position="3"/>
        <end position="149"/>
    </location>
</feature>
<dbReference type="InterPro" id="IPR036061">
    <property type="entry name" value="CheW-like_dom_sf"/>
</dbReference>
<dbReference type="Gene3D" id="2.30.30.40">
    <property type="entry name" value="SH3 Domains"/>
    <property type="match status" value="2"/>
</dbReference>
<evidence type="ECO:0000259" key="1">
    <source>
        <dbReference type="PROSITE" id="PS50851"/>
    </source>
</evidence>
<dbReference type="GO" id="GO:0005829">
    <property type="term" value="C:cytosol"/>
    <property type="evidence" value="ECO:0007669"/>
    <property type="project" value="TreeGrafter"/>
</dbReference>
<dbReference type="PANTHER" id="PTHR22617">
    <property type="entry name" value="CHEMOTAXIS SENSOR HISTIDINE KINASE-RELATED"/>
    <property type="match status" value="1"/>
</dbReference>
<name>A0A292ZJS2_SPHSA</name>
<evidence type="ECO:0000313" key="2">
    <source>
        <dbReference type="EMBL" id="GAY23667.1"/>
    </source>
</evidence>
<dbReference type="SUPFAM" id="SSF50341">
    <property type="entry name" value="CheW-like"/>
    <property type="match status" value="3"/>
</dbReference>
<organism evidence="2 3">
    <name type="scientific">Sphingobium fuliginis (strain ATCC 27551)</name>
    <dbReference type="NCBI Taxonomy" id="336203"/>
    <lineage>
        <taxon>Bacteria</taxon>
        <taxon>Pseudomonadati</taxon>
        <taxon>Pseudomonadota</taxon>
        <taxon>Alphaproteobacteria</taxon>
        <taxon>Sphingomonadales</taxon>
        <taxon>Sphingomonadaceae</taxon>
        <taxon>Sphingobium</taxon>
    </lineage>
</organism>
<dbReference type="InterPro" id="IPR039315">
    <property type="entry name" value="CheW"/>
</dbReference>
<dbReference type="RefSeq" id="WP_099186524.1">
    <property type="nucleotide sequence ID" value="NZ_BEWI01000032.1"/>
</dbReference>
<dbReference type="PANTHER" id="PTHR22617:SF23">
    <property type="entry name" value="CHEMOTAXIS PROTEIN CHEW"/>
    <property type="match status" value="1"/>
</dbReference>
<feature type="domain" description="CheW-like" evidence="1">
    <location>
        <begin position="311"/>
        <end position="453"/>
    </location>
</feature>
<evidence type="ECO:0000313" key="3">
    <source>
        <dbReference type="Proteomes" id="UP000221538"/>
    </source>
</evidence>
<proteinExistence type="predicted"/>
<gene>
    <name evidence="2" type="ORF">SFOMI_4245</name>
</gene>
<dbReference type="InterPro" id="IPR002545">
    <property type="entry name" value="CheW-lke_dom"/>
</dbReference>
<dbReference type="AlphaFoldDB" id="A0A292ZJS2"/>
<feature type="domain" description="CheW-like" evidence="1">
    <location>
        <begin position="140"/>
        <end position="288"/>
    </location>
</feature>
<dbReference type="Pfam" id="PF01584">
    <property type="entry name" value="CheW"/>
    <property type="match status" value="3"/>
</dbReference>
<comment type="caution">
    <text evidence="2">The sequence shown here is derived from an EMBL/GenBank/DDBJ whole genome shotgun (WGS) entry which is preliminary data.</text>
</comment>
<dbReference type="GO" id="GO:0006935">
    <property type="term" value="P:chemotaxis"/>
    <property type="evidence" value="ECO:0007669"/>
    <property type="project" value="InterPro"/>
</dbReference>